<protein>
    <submittedName>
        <fullName evidence="2">DUF3308 domain-containing protein</fullName>
    </submittedName>
</protein>
<dbReference type="NCBIfam" id="NF033709">
    <property type="entry name" value="PorV_fam"/>
    <property type="match status" value="1"/>
</dbReference>
<dbReference type="SUPFAM" id="SSF56935">
    <property type="entry name" value="Porins"/>
    <property type="match status" value="1"/>
</dbReference>
<keyword evidence="1" id="KW-0732">Signal</keyword>
<comment type="caution">
    <text evidence="2">The sequence shown here is derived from an EMBL/GenBank/DDBJ whole genome shotgun (WGS) entry which is preliminary data.</text>
</comment>
<feature type="chain" id="PRO_5016143730" evidence="1">
    <location>
        <begin position="24"/>
        <end position="359"/>
    </location>
</feature>
<evidence type="ECO:0000313" key="2">
    <source>
        <dbReference type="EMBL" id="PZF73788.1"/>
    </source>
</evidence>
<dbReference type="Proteomes" id="UP000248745">
    <property type="component" value="Unassembled WGS sequence"/>
</dbReference>
<gene>
    <name evidence="2" type="ORF">DN068_05455</name>
</gene>
<dbReference type="RefSeq" id="WP_110997886.1">
    <property type="nucleotide sequence ID" value="NZ_QKTW01000009.1"/>
</dbReference>
<dbReference type="Gene3D" id="2.40.160.60">
    <property type="entry name" value="Outer membrane protein transport protein (OMPP1/FadL/TodX)"/>
    <property type="match status" value="1"/>
</dbReference>
<evidence type="ECO:0000256" key="1">
    <source>
        <dbReference type="SAM" id="SignalP"/>
    </source>
</evidence>
<sequence>MKSFSTKAALAICAIGLSVQAFAGNKDRSGQAGATEMLINPWGASNGVFGLNTATVSGVEAMKGNIAGLAMADRTEIGLGYTMYLSNSKVSIADLGFSQKLGNFGVLGVNIMSTSFGEIPITTYDNPSGGVGTYKPQFLNFQVGFAKEFSKYVRAGISATYVSEQVTNVSAQGACFDAGVQYVTGARNNFHFSVALRNLGTNMRYSGGGFAVDAQSQYGTYSMSQDVPSDKFGMPTYLNFGLAYDFYLDENKLQNQDDKPKHRLTAMGSFQSNSYQNDYLGLGAEYAFREMFMLRAGYRYEKDINTDQSNTMFTGFSAGASVQYKVGDKGPRLAVDYAYRPTAKPNNGVHTFTLRMHFR</sequence>
<dbReference type="OrthoDB" id="9807473at2"/>
<evidence type="ECO:0000313" key="3">
    <source>
        <dbReference type="Proteomes" id="UP000248745"/>
    </source>
</evidence>
<reference evidence="2 3" key="1">
    <citation type="submission" date="2018-06" db="EMBL/GenBank/DDBJ databases">
        <title>Mucibacter soli gen. nov., sp. nov., a new member of the family Chitinophagaceae producing mucin.</title>
        <authorList>
            <person name="Kim M.-K."/>
            <person name="Park S."/>
            <person name="Kim T.-S."/>
            <person name="Joung Y."/>
            <person name="Han J.-H."/>
            <person name="Kim S.B."/>
        </authorList>
    </citation>
    <scope>NUCLEOTIDE SEQUENCE [LARGE SCALE GENOMIC DNA]</scope>
    <source>
        <strain evidence="2 3">R1-15</strain>
    </source>
</reference>
<keyword evidence="3" id="KW-1185">Reference proteome</keyword>
<feature type="signal peptide" evidence="1">
    <location>
        <begin position="1"/>
        <end position="23"/>
    </location>
</feature>
<dbReference type="AlphaFoldDB" id="A0A2W2B1B7"/>
<accession>A0A2W2B1B7</accession>
<name>A0A2W2B1B7_9BACT</name>
<proteinExistence type="predicted"/>
<organism evidence="2 3">
    <name type="scientific">Taibaiella soli</name>
    <dbReference type="NCBI Taxonomy" id="1649169"/>
    <lineage>
        <taxon>Bacteria</taxon>
        <taxon>Pseudomonadati</taxon>
        <taxon>Bacteroidota</taxon>
        <taxon>Chitinophagia</taxon>
        <taxon>Chitinophagales</taxon>
        <taxon>Chitinophagaceae</taxon>
        <taxon>Taibaiella</taxon>
    </lineage>
</organism>
<dbReference type="EMBL" id="QKTW01000009">
    <property type="protein sequence ID" value="PZF73788.1"/>
    <property type="molecule type" value="Genomic_DNA"/>
</dbReference>